<keyword evidence="1" id="KW-1133">Transmembrane helix</keyword>
<name>A0A6A6ENE7_9PEZI</name>
<dbReference type="Proteomes" id="UP000800200">
    <property type="component" value="Unassembled WGS sequence"/>
</dbReference>
<reference evidence="3" key="1">
    <citation type="journal article" date="2020" name="Stud. Mycol.">
        <title>101 Dothideomycetes genomes: a test case for predicting lifestyles and emergence of pathogens.</title>
        <authorList>
            <person name="Haridas S."/>
            <person name="Albert R."/>
            <person name="Binder M."/>
            <person name="Bloem J."/>
            <person name="Labutti K."/>
            <person name="Salamov A."/>
            <person name="Andreopoulos B."/>
            <person name="Baker S."/>
            <person name="Barry K."/>
            <person name="Bills G."/>
            <person name="Bluhm B."/>
            <person name="Cannon C."/>
            <person name="Castanera R."/>
            <person name="Culley D."/>
            <person name="Daum C."/>
            <person name="Ezra D."/>
            <person name="Gonzalez J."/>
            <person name="Henrissat B."/>
            <person name="Kuo A."/>
            <person name="Liang C."/>
            <person name="Lipzen A."/>
            <person name="Lutzoni F."/>
            <person name="Magnuson J."/>
            <person name="Mondo S."/>
            <person name="Nolan M."/>
            <person name="Ohm R."/>
            <person name="Pangilinan J."/>
            <person name="Park H.-J."/>
            <person name="Ramirez L."/>
            <person name="Alfaro M."/>
            <person name="Sun H."/>
            <person name="Tritt A."/>
            <person name="Yoshinaga Y."/>
            <person name="Zwiers L.-H."/>
            <person name="Turgeon B."/>
            <person name="Goodwin S."/>
            <person name="Spatafora J."/>
            <person name="Crous P."/>
            <person name="Grigoriev I."/>
        </authorList>
    </citation>
    <scope>NUCLEOTIDE SEQUENCE</scope>
    <source>
        <strain evidence="3">CBS 207.26</strain>
    </source>
</reference>
<proteinExistence type="predicted"/>
<keyword evidence="1" id="KW-0472">Membrane</keyword>
<feature type="chain" id="PRO_5025679105" description="Mid2 domain-containing protein" evidence="2">
    <location>
        <begin position="20"/>
        <end position="263"/>
    </location>
</feature>
<dbReference type="EMBL" id="ML994615">
    <property type="protein sequence ID" value="KAF2192695.1"/>
    <property type="molecule type" value="Genomic_DNA"/>
</dbReference>
<evidence type="ECO:0000256" key="1">
    <source>
        <dbReference type="SAM" id="Phobius"/>
    </source>
</evidence>
<dbReference type="AlphaFoldDB" id="A0A6A6ENE7"/>
<evidence type="ECO:0000313" key="4">
    <source>
        <dbReference type="Proteomes" id="UP000800200"/>
    </source>
</evidence>
<evidence type="ECO:0008006" key="5">
    <source>
        <dbReference type="Google" id="ProtNLM"/>
    </source>
</evidence>
<feature type="signal peptide" evidence="2">
    <location>
        <begin position="1"/>
        <end position="19"/>
    </location>
</feature>
<keyword evidence="1" id="KW-0812">Transmembrane</keyword>
<keyword evidence="4" id="KW-1185">Reference proteome</keyword>
<dbReference type="OrthoDB" id="5215637at2759"/>
<evidence type="ECO:0000256" key="2">
    <source>
        <dbReference type="SAM" id="SignalP"/>
    </source>
</evidence>
<evidence type="ECO:0000313" key="3">
    <source>
        <dbReference type="EMBL" id="KAF2192695.1"/>
    </source>
</evidence>
<accession>A0A6A6ENE7</accession>
<gene>
    <name evidence="3" type="ORF">K469DRAFT_717276</name>
</gene>
<organism evidence="3 4">
    <name type="scientific">Zopfia rhizophila CBS 207.26</name>
    <dbReference type="NCBI Taxonomy" id="1314779"/>
    <lineage>
        <taxon>Eukaryota</taxon>
        <taxon>Fungi</taxon>
        <taxon>Dikarya</taxon>
        <taxon>Ascomycota</taxon>
        <taxon>Pezizomycotina</taxon>
        <taxon>Dothideomycetes</taxon>
        <taxon>Dothideomycetes incertae sedis</taxon>
        <taxon>Zopfiaceae</taxon>
        <taxon>Zopfia</taxon>
    </lineage>
</organism>
<sequence>MFFLIGFTAFVAFSSQTLAQTCYFPNGGVSSLDTACNPNALVSVCCYQGQSCLSNGLCVSDPHNETLARVHRGTCTDKNWRSGNCPRRCLDVGFMESGAPVYNCNQTDSDSYCCYDNCKCTSQFEVMSFGAEEPYTLTIIGESFTQTRTSTPAASATAQTSSVSAQFTGASTTQDAAAAASSKSSSDNKSSNSTAIGVGVGVGVSGALLLLAGAFIFWRWKNRNHAKRYEKGATQNPLEAPANEYYPPTQKYVYYATAKETER</sequence>
<keyword evidence="2" id="KW-0732">Signal</keyword>
<feature type="transmembrane region" description="Helical" evidence="1">
    <location>
        <begin position="195"/>
        <end position="218"/>
    </location>
</feature>
<protein>
    <recommendedName>
        <fullName evidence="5">Mid2 domain-containing protein</fullName>
    </recommendedName>
</protein>